<dbReference type="EMBL" id="JBIYDN010000069">
    <property type="protein sequence ID" value="MFK4448946.1"/>
    <property type="molecule type" value="Genomic_DNA"/>
</dbReference>
<evidence type="ECO:0000256" key="5">
    <source>
        <dbReference type="ARBA" id="ARBA00022989"/>
    </source>
</evidence>
<keyword evidence="5 7" id="KW-1133">Transmembrane helix</keyword>
<keyword evidence="3" id="KW-1003">Cell membrane</keyword>
<reference evidence="9 10" key="1">
    <citation type="submission" date="2024-10" db="EMBL/GenBank/DDBJ databases">
        <authorList>
            <person name="Deangelis K."/>
            <person name="Huntemann M."/>
            <person name="Clum A."/>
            <person name="Wang J."/>
            <person name="Palaniappan K."/>
            <person name="Ritter S."/>
            <person name="Chen I.-M."/>
            <person name="Stamatis D."/>
            <person name="Reddy T."/>
            <person name="O'Malley R."/>
            <person name="Daum C."/>
            <person name="Ng V."/>
            <person name="Ivanova N."/>
            <person name="Kyrpides N."/>
            <person name="Woyke T."/>
        </authorList>
    </citation>
    <scope>NUCLEOTIDE SEQUENCE [LARGE SCALE GENOMIC DNA]</scope>
    <source>
        <strain evidence="9 10">GAS97</strain>
    </source>
</reference>
<keyword evidence="2 7" id="KW-0813">Transport</keyword>
<accession>A0ABW8N2R2</accession>
<dbReference type="CDD" id="cd06261">
    <property type="entry name" value="TM_PBP2"/>
    <property type="match status" value="1"/>
</dbReference>
<keyword evidence="4 7" id="KW-0812">Transmembrane</keyword>
<feature type="transmembrane region" description="Helical" evidence="7">
    <location>
        <begin position="264"/>
        <end position="282"/>
    </location>
</feature>
<evidence type="ECO:0000256" key="6">
    <source>
        <dbReference type="ARBA" id="ARBA00023136"/>
    </source>
</evidence>
<dbReference type="InterPro" id="IPR035906">
    <property type="entry name" value="MetI-like_sf"/>
</dbReference>
<evidence type="ECO:0000259" key="8">
    <source>
        <dbReference type="PROSITE" id="PS50928"/>
    </source>
</evidence>
<evidence type="ECO:0000313" key="10">
    <source>
        <dbReference type="Proteomes" id="UP001620514"/>
    </source>
</evidence>
<dbReference type="Pfam" id="PF00528">
    <property type="entry name" value="BPD_transp_1"/>
    <property type="match status" value="1"/>
</dbReference>
<keyword evidence="6 7" id="KW-0472">Membrane</keyword>
<keyword evidence="10" id="KW-1185">Reference proteome</keyword>
<evidence type="ECO:0000313" key="9">
    <source>
        <dbReference type="EMBL" id="MFK4448946.1"/>
    </source>
</evidence>
<evidence type="ECO:0000256" key="2">
    <source>
        <dbReference type="ARBA" id="ARBA00022448"/>
    </source>
</evidence>
<evidence type="ECO:0000256" key="1">
    <source>
        <dbReference type="ARBA" id="ARBA00004651"/>
    </source>
</evidence>
<proteinExistence type="inferred from homology"/>
<comment type="similarity">
    <text evidence="7">Belongs to the binding-protein-dependent transport system permease family.</text>
</comment>
<dbReference type="PANTHER" id="PTHR43163:SF6">
    <property type="entry name" value="DIPEPTIDE TRANSPORT SYSTEM PERMEASE PROTEIN DPPB-RELATED"/>
    <property type="match status" value="1"/>
</dbReference>
<feature type="transmembrane region" description="Helical" evidence="7">
    <location>
        <begin position="101"/>
        <end position="122"/>
    </location>
</feature>
<organism evidence="9 10">
    <name type="scientific">Caballeronia udeis</name>
    <dbReference type="NCBI Taxonomy" id="1232866"/>
    <lineage>
        <taxon>Bacteria</taxon>
        <taxon>Pseudomonadati</taxon>
        <taxon>Pseudomonadota</taxon>
        <taxon>Betaproteobacteria</taxon>
        <taxon>Burkholderiales</taxon>
        <taxon>Burkholderiaceae</taxon>
        <taxon>Caballeronia</taxon>
    </lineage>
</organism>
<feature type="transmembrane region" description="Helical" evidence="7">
    <location>
        <begin position="198"/>
        <end position="221"/>
    </location>
</feature>
<dbReference type="RefSeq" id="WP_404615617.1">
    <property type="nucleotide sequence ID" value="NZ_JBIYDN010000069.1"/>
</dbReference>
<dbReference type="PROSITE" id="PS50928">
    <property type="entry name" value="ABC_TM1"/>
    <property type="match status" value="1"/>
</dbReference>
<reference evidence="9 10" key="2">
    <citation type="submission" date="2024-11" db="EMBL/GenBank/DDBJ databases">
        <title>Using genomics to understand microbial adaptation to soil warming.</title>
        <authorList>
            <person name="Deangelis K.M. PhD."/>
        </authorList>
    </citation>
    <scope>NUCLEOTIDE SEQUENCE [LARGE SCALE GENOMIC DNA]</scope>
    <source>
        <strain evidence="9 10">GAS97</strain>
    </source>
</reference>
<gene>
    <name evidence="9" type="ORF">ABH943_008991</name>
</gene>
<dbReference type="Gene3D" id="1.10.3720.10">
    <property type="entry name" value="MetI-like"/>
    <property type="match status" value="1"/>
</dbReference>
<evidence type="ECO:0000256" key="3">
    <source>
        <dbReference type="ARBA" id="ARBA00022475"/>
    </source>
</evidence>
<dbReference type="InterPro" id="IPR045621">
    <property type="entry name" value="BPD_transp_1_N"/>
</dbReference>
<sequence>MFSFLLRRLLLSIPVLFGLMALVFLLTRTIPSDPAAVLAGDQATPEQVAAIRTRLGLDRPLPTQFAYYIRQIATGDFGTSLYTHRPVAEDLVQRLPATVELGVSSLLLAFLIGVPLGVVSAVHRNTWIDYVTRGFTTGGLAVAAFWMAIILQLVFSMYFNLLPLAGRIAQTDTPPQSITGLYVVDYLLHGNLHMAWQALLHLVLPTITLALPAIATLARFMRSSMMETLQKDFIAWERAVGYGHRRLIWIYALRNSLSATVTQLGLIFGMFLSGSVIVEAIYDWPGLGDYLYLSITTSDYAPILATTLLIGAIYALVNIAVDLLQAWIDPRVGEQQ</sequence>
<protein>
    <submittedName>
        <fullName evidence="9">Peptide/nickel transport system permease protein</fullName>
    </submittedName>
</protein>
<name>A0ABW8N2R2_9BURK</name>
<evidence type="ECO:0000256" key="4">
    <source>
        <dbReference type="ARBA" id="ARBA00022692"/>
    </source>
</evidence>
<feature type="transmembrane region" description="Helical" evidence="7">
    <location>
        <begin position="302"/>
        <end position="321"/>
    </location>
</feature>
<comment type="caution">
    <text evidence="9">The sequence shown here is derived from an EMBL/GenBank/DDBJ whole genome shotgun (WGS) entry which is preliminary data.</text>
</comment>
<dbReference type="Proteomes" id="UP001620514">
    <property type="component" value="Unassembled WGS sequence"/>
</dbReference>
<dbReference type="InterPro" id="IPR000515">
    <property type="entry name" value="MetI-like"/>
</dbReference>
<dbReference type="SUPFAM" id="SSF161098">
    <property type="entry name" value="MetI-like"/>
    <property type="match status" value="1"/>
</dbReference>
<dbReference type="Pfam" id="PF19300">
    <property type="entry name" value="BPD_transp_1_N"/>
    <property type="match status" value="1"/>
</dbReference>
<evidence type="ECO:0000256" key="7">
    <source>
        <dbReference type="RuleBase" id="RU363032"/>
    </source>
</evidence>
<comment type="subcellular location">
    <subcellularLocation>
        <location evidence="1 7">Cell membrane</location>
        <topology evidence="1 7">Multi-pass membrane protein</topology>
    </subcellularLocation>
</comment>
<feature type="transmembrane region" description="Helical" evidence="7">
    <location>
        <begin position="134"/>
        <end position="155"/>
    </location>
</feature>
<feature type="domain" description="ABC transmembrane type-1" evidence="8">
    <location>
        <begin position="95"/>
        <end position="325"/>
    </location>
</feature>
<dbReference type="PANTHER" id="PTHR43163">
    <property type="entry name" value="DIPEPTIDE TRANSPORT SYSTEM PERMEASE PROTEIN DPPB-RELATED"/>
    <property type="match status" value="1"/>
</dbReference>